<dbReference type="EMBL" id="CP031264">
    <property type="protein sequence ID" value="AXI80999.1"/>
    <property type="molecule type" value="Genomic_DNA"/>
</dbReference>
<sequence length="70" mass="7505">MTHFTVGPTRCGITTDPDFATESLAAMTQRVKPQTALRLQSRGVTLGQNSTPIRTSLFPGCGGHALGIWF</sequence>
<gene>
    <name evidence="1" type="ORF">C7M71_030080</name>
</gene>
<dbReference type="Proteomes" id="UP000249340">
    <property type="component" value="Chromosome"/>
</dbReference>
<proteinExistence type="predicted"/>
<keyword evidence="2" id="KW-1185">Reference proteome</keyword>
<evidence type="ECO:0000313" key="1">
    <source>
        <dbReference type="EMBL" id="AXI80999.1"/>
    </source>
</evidence>
<dbReference type="KEGG" id="stri:C7M71_030080"/>
<dbReference type="AlphaFoldDB" id="A0A345T4U4"/>
<organism evidence="1 2">
    <name type="scientific">Peterkaempfera bronchialis</name>
    <dbReference type="NCBI Taxonomy" id="2126346"/>
    <lineage>
        <taxon>Bacteria</taxon>
        <taxon>Bacillati</taxon>
        <taxon>Actinomycetota</taxon>
        <taxon>Actinomycetes</taxon>
        <taxon>Kitasatosporales</taxon>
        <taxon>Streptomycetaceae</taxon>
        <taxon>Peterkaempfera</taxon>
    </lineage>
</organism>
<evidence type="ECO:0000313" key="2">
    <source>
        <dbReference type="Proteomes" id="UP000249340"/>
    </source>
</evidence>
<accession>A0A345T4U4</accession>
<name>A0A345T4U4_9ACTN</name>
<protein>
    <submittedName>
        <fullName evidence="1">Uncharacterized protein</fullName>
    </submittedName>
</protein>
<reference evidence="2" key="1">
    <citation type="submission" date="2018-07" db="EMBL/GenBank/DDBJ databases">
        <title>Streptacidiphilus bronchialis DSM 106435 chromosome.</title>
        <authorList>
            <person name="Batra D."/>
            <person name="Gulvik C.A."/>
        </authorList>
    </citation>
    <scope>NUCLEOTIDE SEQUENCE [LARGE SCALE GENOMIC DNA]</scope>
    <source>
        <strain evidence="2">DSM 106435</strain>
    </source>
</reference>